<keyword evidence="5 7" id="KW-0472">Membrane</keyword>
<keyword evidence="10" id="KW-1185">Reference proteome</keyword>
<feature type="transmembrane region" description="Helical" evidence="7">
    <location>
        <begin position="149"/>
        <end position="169"/>
    </location>
</feature>
<name>A0A8J3BGR3_9BACI</name>
<dbReference type="RefSeq" id="WP_229725780.1">
    <property type="nucleotide sequence ID" value="NZ_BMOF01000031.1"/>
</dbReference>
<feature type="transmembrane region" description="Helical" evidence="7">
    <location>
        <begin position="94"/>
        <end position="116"/>
    </location>
</feature>
<keyword evidence="4 7" id="KW-1133">Transmembrane helix</keyword>
<reference evidence="9" key="1">
    <citation type="journal article" date="2014" name="Int. J. Syst. Evol. Microbiol.">
        <title>Complete genome sequence of Corynebacterium casei LMG S-19264T (=DSM 44701T), isolated from a smear-ripened cheese.</title>
        <authorList>
            <consortium name="US DOE Joint Genome Institute (JGI-PGF)"/>
            <person name="Walter F."/>
            <person name="Albersmeier A."/>
            <person name="Kalinowski J."/>
            <person name="Ruckert C."/>
        </authorList>
    </citation>
    <scope>NUCLEOTIDE SEQUENCE</scope>
    <source>
        <strain evidence="9">JCM 14719</strain>
    </source>
</reference>
<feature type="transmembrane region" description="Helical" evidence="7">
    <location>
        <begin position="36"/>
        <end position="56"/>
    </location>
</feature>
<dbReference type="Pfam" id="PF00892">
    <property type="entry name" value="EamA"/>
    <property type="match status" value="2"/>
</dbReference>
<dbReference type="InterPro" id="IPR037185">
    <property type="entry name" value="EmrE-like"/>
</dbReference>
<comment type="caution">
    <text evidence="9">The sequence shown here is derived from an EMBL/GenBank/DDBJ whole genome shotgun (WGS) entry which is preliminary data.</text>
</comment>
<evidence type="ECO:0000259" key="8">
    <source>
        <dbReference type="Pfam" id="PF00892"/>
    </source>
</evidence>
<protein>
    <submittedName>
        <fullName evidence="9">Membrane protein</fullName>
    </submittedName>
</protein>
<feature type="domain" description="EamA" evidence="8">
    <location>
        <begin position="9"/>
        <end position="139"/>
    </location>
</feature>
<dbReference type="InterPro" id="IPR000620">
    <property type="entry name" value="EamA_dom"/>
</dbReference>
<evidence type="ECO:0000256" key="4">
    <source>
        <dbReference type="ARBA" id="ARBA00022989"/>
    </source>
</evidence>
<dbReference type="Proteomes" id="UP000637720">
    <property type="component" value="Unassembled WGS sequence"/>
</dbReference>
<dbReference type="InterPro" id="IPR050638">
    <property type="entry name" value="AA-Vitamin_Transporters"/>
</dbReference>
<evidence type="ECO:0000256" key="6">
    <source>
        <dbReference type="SAM" id="MobiDB-lite"/>
    </source>
</evidence>
<dbReference type="EMBL" id="BMOF01000031">
    <property type="protein sequence ID" value="GGK02458.1"/>
    <property type="molecule type" value="Genomic_DNA"/>
</dbReference>
<feature type="transmembrane region" description="Helical" evidence="7">
    <location>
        <begin position="181"/>
        <end position="201"/>
    </location>
</feature>
<dbReference type="GO" id="GO:0016020">
    <property type="term" value="C:membrane"/>
    <property type="evidence" value="ECO:0007669"/>
    <property type="project" value="UniProtKB-SubCell"/>
</dbReference>
<feature type="domain" description="EamA" evidence="8">
    <location>
        <begin position="151"/>
        <end position="284"/>
    </location>
</feature>
<feature type="transmembrane region" description="Helical" evidence="7">
    <location>
        <begin position="242"/>
        <end position="262"/>
    </location>
</feature>
<keyword evidence="3 7" id="KW-0812">Transmembrane</keyword>
<feature type="region of interest" description="Disordered" evidence="6">
    <location>
        <begin position="294"/>
        <end position="322"/>
    </location>
</feature>
<comment type="similarity">
    <text evidence="2">Belongs to the EamA transporter family.</text>
</comment>
<evidence type="ECO:0000313" key="9">
    <source>
        <dbReference type="EMBL" id="GGK02458.1"/>
    </source>
</evidence>
<sequence>MAPSRLFVYAVLALAVLMISTSPILAKLSTAPPPVLAAYRLGLAVLLMLPFYPLWGRGMRARLSRRDWLYALLAGFFLAWHFVVWFASLRYTSVASSTVLVTLQPLFSLVGAYWLFGERVGRRALAGVALTLAGSLLIGWGDVRVGGMAFWGDVLALLGAALVTAYWLIGQHVRQRLSLYAYTLLVYASSTLWLVGYAVVGGYPLFPYPMREWALFFLLALLPTLLGHTLMNWLIRWVSANVISMSILGEPVGAAFLAYWVFGEVPTWTQFLGAALILGGIAWFLAVHRPALPERRSEDPGEGVAARPARPEPGADGGWREA</sequence>
<dbReference type="SUPFAM" id="SSF103481">
    <property type="entry name" value="Multidrug resistance efflux transporter EmrE"/>
    <property type="match status" value="2"/>
</dbReference>
<evidence type="ECO:0000256" key="2">
    <source>
        <dbReference type="ARBA" id="ARBA00007362"/>
    </source>
</evidence>
<evidence type="ECO:0000256" key="3">
    <source>
        <dbReference type="ARBA" id="ARBA00022692"/>
    </source>
</evidence>
<evidence type="ECO:0000313" key="10">
    <source>
        <dbReference type="Proteomes" id="UP000637720"/>
    </source>
</evidence>
<comment type="subcellular location">
    <subcellularLocation>
        <location evidence="1">Endomembrane system</location>
        <topology evidence="1">Multi-pass membrane protein</topology>
    </subcellularLocation>
</comment>
<evidence type="ECO:0000256" key="5">
    <source>
        <dbReference type="ARBA" id="ARBA00023136"/>
    </source>
</evidence>
<feature type="transmembrane region" description="Helical" evidence="7">
    <location>
        <begin position="68"/>
        <end position="88"/>
    </location>
</feature>
<accession>A0A8J3BGR3</accession>
<dbReference type="PANTHER" id="PTHR32322">
    <property type="entry name" value="INNER MEMBRANE TRANSPORTER"/>
    <property type="match status" value="1"/>
</dbReference>
<gene>
    <name evidence="9" type="ORF">GCM10007043_15700</name>
</gene>
<proteinExistence type="inferred from homology"/>
<evidence type="ECO:0000256" key="7">
    <source>
        <dbReference type="SAM" id="Phobius"/>
    </source>
</evidence>
<dbReference type="PANTHER" id="PTHR32322:SF2">
    <property type="entry name" value="EAMA DOMAIN-CONTAINING PROTEIN"/>
    <property type="match status" value="1"/>
</dbReference>
<evidence type="ECO:0000256" key="1">
    <source>
        <dbReference type="ARBA" id="ARBA00004127"/>
    </source>
</evidence>
<dbReference type="AlphaFoldDB" id="A0A8J3BGR3"/>
<feature type="transmembrane region" description="Helical" evidence="7">
    <location>
        <begin position="268"/>
        <end position="287"/>
    </location>
</feature>
<reference evidence="9" key="2">
    <citation type="submission" date="2020-09" db="EMBL/GenBank/DDBJ databases">
        <authorList>
            <person name="Sun Q."/>
            <person name="Ohkuma M."/>
        </authorList>
    </citation>
    <scope>NUCLEOTIDE SEQUENCE</scope>
    <source>
        <strain evidence="9">JCM 14719</strain>
    </source>
</reference>
<organism evidence="9 10">
    <name type="scientific">Calditerricola satsumensis</name>
    <dbReference type="NCBI Taxonomy" id="373054"/>
    <lineage>
        <taxon>Bacteria</taxon>
        <taxon>Bacillati</taxon>
        <taxon>Bacillota</taxon>
        <taxon>Bacilli</taxon>
        <taxon>Bacillales</taxon>
        <taxon>Bacillaceae</taxon>
        <taxon>Calditerricola</taxon>
    </lineage>
</organism>
<feature type="transmembrane region" description="Helical" evidence="7">
    <location>
        <begin position="123"/>
        <end position="143"/>
    </location>
</feature>
<feature type="transmembrane region" description="Helical" evidence="7">
    <location>
        <begin position="213"/>
        <end position="235"/>
    </location>
</feature>